<comment type="PTM">
    <text evidence="5">Phosphorylated by CheA. Phosphorylation of the N-terminal regulatory domain activates the methylesterase activity.</text>
</comment>
<dbReference type="HAMAP" id="MF_00099">
    <property type="entry name" value="CheB_chemtxs"/>
    <property type="match status" value="1"/>
</dbReference>
<dbReference type="EC" id="3.1.1.61" evidence="5"/>
<evidence type="ECO:0000256" key="6">
    <source>
        <dbReference type="PROSITE-ProRule" id="PRU00050"/>
    </source>
</evidence>
<evidence type="ECO:0000256" key="1">
    <source>
        <dbReference type="ARBA" id="ARBA00022490"/>
    </source>
</evidence>
<evidence type="ECO:0000259" key="10">
    <source>
        <dbReference type="PROSITE" id="PS50122"/>
    </source>
</evidence>
<protein>
    <recommendedName>
        <fullName evidence="5">Protein-glutamate methylesterase/protein-glutamine glutaminase</fullName>
        <ecNumber evidence="5">3.1.1.61</ecNumber>
        <ecNumber evidence="5">3.5.1.44</ecNumber>
    </recommendedName>
</protein>
<dbReference type="CDD" id="cd16432">
    <property type="entry name" value="CheB_Rec"/>
    <property type="match status" value="1"/>
</dbReference>
<dbReference type="NCBIfam" id="NF001965">
    <property type="entry name" value="PRK00742.1"/>
    <property type="match status" value="1"/>
</dbReference>
<feature type="modified residue" description="4-aspartylphosphate" evidence="5 7">
    <location>
        <position position="52"/>
    </location>
</feature>
<dbReference type="Proteomes" id="UP000298693">
    <property type="component" value="Plasmid p2"/>
</dbReference>
<feature type="active site" evidence="5 6">
    <location>
        <position position="189"/>
    </location>
</feature>
<evidence type="ECO:0000256" key="4">
    <source>
        <dbReference type="ARBA" id="ARBA00048267"/>
    </source>
</evidence>
<evidence type="ECO:0000256" key="3">
    <source>
        <dbReference type="ARBA" id="ARBA00022801"/>
    </source>
</evidence>
<evidence type="ECO:0000259" key="9">
    <source>
        <dbReference type="PROSITE" id="PS50110"/>
    </source>
</evidence>
<feature type="domain" description="Response regulatory" evidence="9">
    <location>
        <begin position="3"/>
        <end position="118"/>
    </location>
</feature>
<keyword evidence="5 7" id="KW-0597">Phosphoprotein</keyword>
<name>A0A4D8R5J7_AZOBR</name>
<dbReference type="SUPFAM" id="SSF52738">
    <property type="entry name" value="Methylesterase CheB, C-terminal domain"/>
    <property type="match status" value="1"/>
</dbReference>
<reference evidence="11 12" key="1">
    <citation type="submission" date="2018-09" db="EMBL/GenBank/DDBJ databases">
        <title>Whole genome based analysis of evolution and adaptive divergence in Indian and Brazilian strains of Azospirillum brasilense.</title>
        <authorList>
            <person name="Singh C."/>
            <person name="Tripathi A.K."/>
        </authorList>
    </citation>
    <scope>NUCLEOTIDE SEQUENCE [LARGE SCALE GENOMIC DNA]</scope>
    <source>
        <strain evidence="11 12">MTCC4039</strain>
        <plasmid evidence="11 12">p2</plasmid>
    </source>
</reference>
<dbReference type="PROSITE" id="PS50122">
    <property type="entry name" value="CHEB"/>
    <property type="match status" value="1"/>
</dbReference>
<feature type="active site" evidence="5 6">
    <location>
        <position position="216"/>
    </location>
</feature>
<evidence type="ECO:0000256" key="8">
    <source>
        <dbReference type="SAM" id="MobiDB-lite"/>
    </source>
</evidence>
<gene>
    <name evidence="5 11" type="primary">cheB</name>
    <name evidence="11" type="ORF">D3869_24040</name>
</gene>
<accession>A0A4D8R5J7</accession>
<evidence type="ECO:0000313" key="12">
    <source>
        <dbReference type="Proteomes" id="UP000298693"/>
    </source>
</evidence>
<keyword evidence="11" id="KW-0489">Methyltransferase</keyword>
<dbReference type="CDD" id="cd17541">
    <property type="entry name" value="REC_CheB-like"/>
    <property type="match status" value="1"/>
</dbReference>
<dbReference type="InterPro" id="IPR011006">
    <property type="entry name" value="CheY-like_superfamily"/>
</dbReference>
<dbReference type="Pfam" id="PF00072">
    <property type="entry name" value="Response_reg"/>
    <property type="match status" value="1"/>
</dbReference>
<dbReference type="PIRSF" id="PIRSF000876">
    <property type="entry name" value="RR_chemtxs_CheB"/>
    <property type="match status" value="1"/>
</dbReference>
<evidence type="ECO:0000256" key="2">
    <source>
        <dbReference type="ARBA" id="ARBA00022500"/>
    </source>
</evidence>
<dbReference type="RefSeq" id="WP_137142331.1">
    <property type="nucleotide sequence ID" value="NZ_CP032347.1"/>
</dbReference>
<dbReference type="EMBL" id="CP032347">
    <property type="protein sequence ID" value="QCO18328.1"/>
    <property type="molecule type" value="Genomic_DNA"/>
</dbReference>
<dbReference type="Pfam" id="PF01339">
    <property type="entry name" value="CheB_methylest"/>
    <property type="match status" value="1"/>
</dbReference>
<organism evidence="11 12">
    <name type="scientific">Azospirillum brasilense</name>
    <dbReference type="NCBI Taxonomy" id="192"/>
    <lineage>
        <taxon>Bacteria</taxon>
        <taxon>Pseudomonadati</taxon>
        <taxon>Pseudomonadota</taxon>
        <taxon>Alphaproteobacteria</taxon>
        <taxon>Rhodospirillales</taxon>
        <taxon>Azospirillaceae</taxon>
        <taxon>Azospirillum</taxon>
    </lineage>
</organism>
<dbReference type="PROSITE" id="PS50110">
    <property type="entry name" value="RESPONSE_REGULATORY"/>
    <property type="match status" value="1"/>
</dbReference>
<keyword evidence="1 5" id="KW-0963">Cytoplasm</keyword>
<dbReference type="InterPro" id="IPR000673">
    <property type="entry name" value="Sig_transdc_resp-reg_Me-estase"/>
</dbReference>
<dbReference type="GO" id="GO:0008168">
    <property type="term" value="F:methyltransferase activity"/>
    <property type="evidence" value="ECO:0007669"/>
    <property type="project" value="UniProtKB-KW"/>
</dbReference>
<dbReference type="Gene3D" id="3.40.50.180">
    <property type="entry name" value="Methylesterase CheB, C-terminal domain"/>
    <property type="match status" value="1"/>
</dbReference>
<comment type="catalytic activity">
    <reaction evidence="5">
        <text>L-glutaminyl-[protein] + H2O = L-glutamyl-[protein] + NH4(+)</text>
        <dbReference type="Rhea" id="RHEA:16441"/>
        <dbReference type="Rhea" id="RHEA-COMP:10207"/>
        <dbReference type="Rhea" id="RHEA-COMP:10208"/>
        <dbReference type="ChEBI" id="CHEBI:15377"/>
        <dbReference type="ChEBI" id="CHEBI:28938"/>
        <dbReference type="ChEBI" id="CHEBI:29973"/>
        <dbReference type="ChEBI" id="CHEBI:30011"/>
        <dbReference type="EC" id="3.5.1.44"/>
    </reaction>
</comment>
<dbReference type="InterPro" id="IPR008248">
    <property type="entry name" value="CheB-like"/>
</dbReference>
<comment type="similarity">
    <text evidence="5">Belongs to the CheB family.</text>
</comment>
<dbReference type="GO" id="GO:0006935">
    <property type="term" value="P:chemotaxis"/>
    <property type="evidence" value="ECO:0007669"/>
    <property type="project" value="UniProtKB-UniRule"/>
</dbReference>
<comment type="function">
    <text evidence="5">Involved in chemotaxis. Part of a chemotaxis signal transduction system that modulates chemotaxis in response to various stimuli. Catalyzes the demethylation of specific methylglutamate residues introduced into the chemoreceptors (methyl-accepting chemotaxis proteins or MCP) by CheR. Also mediates the irreversible deamidation of specific glutamine residues to glutamic acid.</text>
</comment>
<dbReference type="GO" id="GO:0008984">
    <property type="term" value="F:protein-glutamate methylesterase activity"/>
    <property type="evidence" value="ECO:0007669"/>
    <property type="project" value="UniProtKB-UniRule"/>
</dbReference>
<proteinExistence type="inferred from homology"/>
<comment type="domain">
    <text evidence="5">Contains a C-terminal catalytic domain, and an N-terminal region which modulates catalytic activity.</text>
</comment>
<dbReference type="GO" id="GO:0005737">
    <property type="term" value="C:cytoplasm"/>
    <property type="evidence" value="ECO:0007669"/>
    <property type="project" value="UniProtKB-SubCell"/>
</dbReference>
<dbReference type="Gene3D" id="3.40.50.2300">
    <property type="match status" value="1"/>
</dbReference>
<feature type="active site" evidence="5 6">
    <location>
        <position position="313"/>
    </location>
</feature>
<dbReference type="PANTHER" id="PTHR42872">
    <property type="entry name" value="PROTEIN-GLUTAMATE METHYLESTERASE/PROTEIN-GLUTAMINE GLUTAMINASE"/>
    <property type="match status" value="1"/>
</dbReference>
<evidence type="ECO:0000256" key="7">
    <source>
        <dbReference type="PROSITE-ProRule" id="PRU00169"/>
    </source>
</evidence>
<sequence>MVKVLVVDDSALMRRRIGDILSSAGFEVESAADGAEALERLPVFDPDVVTLDVTMPGMDGLACLKRIMVEHPKPVVMVSALTADGAEVTLEALRLGAVEAVRKPTGIGAIAGIAEELVDTVRAAAGSRPRRVLGLRERLRRARERIAGADFLADAPPSKPWAADEGGGEVPGGGPDEGPGEGLVLIGVSTGGPRTLEDILPLLPEDFPWPVVVVQHMPASFTGPLARRLNTISAITVVEAATSTALQPGMACIARGGADLQIVRRGGRLCAQPVPMDERRSWHPNVDRLVESALRAVAPSRLIGVLLTGMGSDGAVSMAELRRQGGRTIAEAEASAVVFGMPQELIRRGGADMVLPSDRVAQQLGRWVMALGDGRG</sequence>
<dbReference type="EC" id="3.5.1.44" evidence="5"/>
<keyword evidence="3 5" id="KW-0378">Hydrolase</keyword>
<evidence type="ECO:0000313" key="11">
    <source>
        <dbReference type="EMBL" id="QCO18328.1"/>
    </source>
</evidence>
<keyword evidence="11" id="KW-0808">Transferase</keyword>
<keyword evidence="2 5" id="KW-0145">Chemotaxis</keyword>
<dbReference type="GO" id="GO:0000156">
    <property type="term" value="F:phosphorelay response regulator activity"/>
    <property type="evidence" value="ECO:0007669"/>
    <property type="project" value="InterPro"/>
</dbReference>
<dbReference type="GO" id="GO:0050568">
    <property type="term" value="F:protein-glutamine glutaminase activity"/>
    <property type="evidence" value="ECO:0007669"/>
    <property type="project" value="UniProtKB-UniRule"/>
</dbReference>
<dbReference type="InterPro" id="IPR035909">
    <property type="entry name" value="CheB_C"/>
</dbReference>
<dbReference type="SMART" id="SM00448">
    <property type="entry name" value="REC"/>
    <property type="match status" value="1"/>
</dbReference>
<dbReference type="AlphaFoldDB" id="A0A4D8R5J7"/>
<feature type="region of interest" description="Disordered" evidence="8">
    <location>
        <begin position="155"/>
        <end position="178"/>
    </location>
</feature>
<feature type="compositionally biased region" description="Gly residues" evidence="8">
    <location>
        <begin position="168"/>
        <end position="178"/>
    </location>
</feature>
<feature type="domain" description="CheB-type methylesterase" evidence="10">
    <location>
        <begin position="177"/>
        <end position="371"/>
    </location>
</feature>
<dbReference type="InterPro" id="IPR001789">
    <property type="entry name" value="Sig_transdc_resp-reg_receiver"/>
</dbReference>
<dbReference type="SUPFAM" id="SSF52172">
    <property type="entry name" value="CheY-like"/>
    <property type="match status" value="1"/>
</dbReference>
<comment type="subcellular location">
    <subcellularLocation>
        <location evidence="5">Cytoplasm</location>
    </subcellularLocation>
</comment>
<keyword evidence="11" id="KW-0614">Plasmid</keyword>
<dbReference type="GO" id="GO:0032259">
    <property type="term" value="P:methylation"/>
    <property type="evidence" value="ECO:0007669"/>
    <property type="project" value="UniProtKB-KW"/>
</dbReference>
<dbReference type="PANTHER" id="PTHR42872:SF6">
    <property type="entry name" value="PROTEIN-GLUTAMATE METHYLESTERASE_PROTEIN-GLUTAMINE GLUTAMINASE"/>
    <property type="match status" value="1"/>
</dbReference>
<comment type="catalytic activity">
    <reaction evidence="4 5">
        <text>[protein]-L-glutamate 5-O-methyl ester + H2O = L-glutamyl-[protein] + methanol + H(+)</text>
        <dbReference type="Rhea" id="RHEA:23236"/>
        <dbReference type="Rhea" id="RHEA-COMP:10208"/>
        <dbReference type="Rhea" id="RHEA-COMP:10311"/>
        <dbReference type="ChEBI" id="CHEBI:15377"/>
        <dbReference type="ChEBI" id="CHEBI:15378"/>
        <dbReference type="ChEBI" id="CHEBI:17790"/>
        <dbReference type="ChEBI" id="CHEBI:29973"/>
        <dbReference type="ChEBI" id="CHEBI:82795"/>
        <dbReference type="EC" id="3.1.1.61"/>
    </reaction>
</comment>
<geneLocation type="plasmid" evidence="11">
    <name>p2</name>
</geneLocation>
<evidence type="ECO:0000256" key="5">
    <source>
        <dbReference type="HAMAP-Rule" id="MF_00099"/>
    </source>
</evidence>